<name>A0A1A8RZP8_9TELE</name>
<accession>A0A1A8RZP8</accession>
<gene>
    <name evidence="2" type="primary">XIRP1</name>
</gene>
<evidence type="ECO:0000313" key="2">
    <source>
        <dbReference type="EMBL" id="SBS10773.1"/>
    </source>
</evidence>
<feature type="compositionally biased region" description="Polar residues" evidence="1">
    <location>
        <begin position="35"/>
        <end position="47"/>
    </location>
</feature>
<feature type="non-terminal residue" evidence="2">
    <location>
        <position position="1"/>
    </location>
</feature>
<proteinExistence type="predicted"/>
<feature type="compositionally biased region" description="Basic and acidic residues" evidence="1">
    <location>
        <begin position="1"/>
        <end position="18"/>
    </location>
</feature>
<organism evidence="2">
    <name type="scientific">Nothobranchius rachovii</name>
    <name type="common">bluefin notho</name>
    <dbReference type="NCBI Taxonomy" id="451742"/>
    <lineage>
        <taxon>Eukaryota</taxon>
        <taxon>Metazoa</taxon>
        <taxon>Chordata</taxon>
        <taxon>Craniata</taxon>
        <taxon>Vertebrata</taxon>
        <taxon>Euteleostomi</taxon>
        <taxon>Actinopterygii</taxon>
        <taxon>Neopterygii</taxon>
        <taxon>Teleostei</taxon>
        <taxon>Neoteleostei</taxon>
        <taxon>Acanthomorphata</taxon>
        <taxon>Ovalentaria</taxon>
        <taxon>Atherinomorphae</taxon>
        <taxon>Cyprinodontiformes</taxon>
        <taxon>Nothobranchiidae</taxon>
        <taxon>Nothobranchius</taxon>
    </lineage>
</organism>
<sequence length="47" mass="5284">PVEERQQIKVSCHQDPRTRKSPVRAGAEGRAGLRHTSQGPPRQTHSR</sequence>
<dbReference type="AlphaFoldDB" id="A0A1A8RZP8"/>
<reference evidence="2" key="1">
    <citation type="submission" date="2016-05" db="EMBL/GenBank/DDBJ databases">
        <authorList>
            <person name="Lavstsen T."/>
            <person name="Jespersen J.S."/>
        </authorList>
    </citation>
    <scope>NUCLEOTIDE SEQUENCE</scope>
    <source>
        <tissue evidence="2">Brain</tissue>
    </source>
</reference>
<evidence type="ECO:0000256" key="1">
    <source>
        <dbReference type="SAM" id="MobiDB-lite"/>
    </source>
</evidence>
<dbReference type="EMBL" id="HAEH01020429">
    <property type="protein sequence ID" value="SBS10773.1"/>
    <property type="molecule type" value="Transcribed_RNA"/>
</dbReference>
<feature type="region of interest" description="Disordered" evidence="1">
    <location>
        <begin position="1"/>
        <end position="47"/>
    </location>
</feature>
<reference evidence="2" key="2">
    <citation type="submission" date="2016-06" db="EMBL/GenBank/DDBJ databases">
        <title>The genome of a short-lived fish provides insights into sex chromosome evolution and the genetic control of aging.</title>
        <authorList>
            <person name="Reichwald K."/>
            <person name="Felder M."/>
            <person name="Petzold A."/>
            <person name="Koch P."/>
            <person name="Groth M."/>
            <person name="Platzer M."/>
        </authorList>
    </citation>
    <scope>NUCLEOTIDE SEQUENCE</scope>
    <source>
        <tissue evidence="2">Brain</tissue>
    </source>
</reference>
<protein>
    <submittedName>
        <fullName evidence="2">Xin actin-binding repeat containing 1</fullName>
    </submittedName>
</protein>
<feature type="non-terminal residue" evidence="2">
    <location>
        <position position="47"/>
    </location>
</feature>